<feature type="compositionally biased region" description="Polar residues" evidence="6">
    <location>
        <begin position="57"/>
        <end position="69"/>
    </location>
</feature>
<dbReference type="NCBIfam" id="NF033216">
    <property type="entry name" value="lipo_YgdI_YgdR"/>
    <property type="match status" value="1"/>
</dbReference>
<sequence>MKPWIIAALCLFGLAGCSSEYIITTTDGQMLTSDGKPELDRDTGMLEFTDSEGRKQQIPQSNVKQMLER</sequence>
<feature type="domain" description="Lipoprotein YgdI/YgdR-like SH3-like" evidence="7">
    <location>
        <begin position="20"/>
        <end position="68"/>
    </location>
</feature>
<name>A0A931D6G6_9PSED</name>
<evidence type="ECO:0000256" key="4">
    <source>
        <dbReference type="ARBA" id="ARBA00023139"/>
    </source>
</evidence>
<keyword evidence="3" id="KW-0472">Membrane</keyword>
<accession>A0A931D6G6</accession>
<dbReference type="RefSeq" id="WP_122109788.1">
    <property type="nucleotide sequence ID" value="NZ_JACFYX020000013.1"/>
</dbReference>
<evidence type="ECO:0000256" key="2">
    <source>
        <dbReference type="ARBA" id="ARBA00022729"/>
    </source>
</evidence>
<dbReference type="InterPro" id="IPR010920">
    <property type="entry name" value="LSM_dom_sf"/>
</dbReference>
<protein>
    <submittedName>
        <fullName evidence="8">YgdI/YgdR family lipoprotein</fullName>
    </submittedName>
</protein>
<dbReference type="PANTHER" id="PTHR37011">
    <property type="entry name" value="POT FAMILY PEPTIDE TRANSPORT PROTEIN-RELATED"/>
    <property type="match status" value="1"/>
</dbReference>
<dbReference type="SUPFAM" id="SSF50182">
    <property type="entry name" value="Sm-like ribonucleoproteins"/>
    <property type="match status" value="1"/>
</dbReference>
<proteinExistence type="predicted"/>
<evidence type="ECO:0000256" key="3">
    <source>
        <dbReference type="ARBA" id="ARBA00023136"/>
    </source>
</evidence>
<evidence type="ECO:0000313" key="9">
    <source>
        <dbReference type="Proteomes" id="UP000596932"/>
    </source>
</evidence>
<dbReference type="Proteomes" id="UP000596932">
    <property type="component" value="Unassembled WGS sequence"/>
</dbReference>
<dbReference type="InterPro" id="IPR047807">
    <property type="entry name" value="YgdI/YgdR-like_SH3-like"/>
</dbReference>
<keyword evidence="2" id="KW-0732">Signal</keyword>
<dbReference type="PROSITE" id="PS51257">
    <property type="entry name" value="PROKAR_LIPOPROTEIN"/>
    <property type="match status" value="1"/>
</dbReference>
<feature type="compositionally biased region" description="Basic and acidic residues" evidence="6">
    <location>
        <begin position="35"/>
        <end position="44"/>
    </location>
</feature>
<reference evidence="8" key="1">
    <citation type="submission" date="2020-07" db="EMBL/GenBank/DDBJ databases">
        <title>Pseudomonas chaetoceroseae sp. nov., a new member of the Pseudomonas oleovorans group isolated from a culture of Chaetoceros calcitrans.</title>
        <authorList>
            <person name="Girard L."/>
            <person name="Lood C."/>
            <person name="De Mot R."/>
            <person name="Baudart J."/>
        </authorList>
    </citation>
    <scope>NUCLEOTIDE SEQUENCE</scope>
    <source>
        <strain evidence="8">536</strain>
    </source>
</reference>
<evidence type="ECO:0000259" key="7">
    <source>
        <dbReference type="Pfam" id="PF06004"/>
    </source>
</evidence>
<dbReference type="Gene3D" id="2.30.30.100">
    <property type="match status" value="1"/>
</dbReference>
<dbReference type="PANTHER" id="PTHR37011:SF1">
    <property type="entry name" value="POT FAMILY PEPTIDE TRANSPORT PROTEIN"/>
    <property type="match status" value="1"/>
</dbReference>
<dbReference type="AlphaFoldDB" id="A0A931D6G6"/>
<dbReference type="EMBL" id="JACFYX010000017">
    <property type="protein sequence ID" value="MBG0836913.1"/>
    <property type="molecule type" value="Genomic_DNA"/>
</dbReference>
<keyword evidence="5 8" id="KW-0449">Lipoprotein</keyword>
<evidence type="ECO:0000256" key="1">
    <source>
        <dbReference type="ARBA" id="ARBA00022475"/>
    </source>
</evidence>
<keyword evidence="4" id="KW-0564">Palmitate</keyword>
<comment type="caution">
    <text evidence="8">The sequence shown here is derived from an EMBL/GenBank/DDBJ whole genome shotgun (WGS) entry which is preliminary data.</text>
</comment>
<keyword evidence="9" id="KW-1185">Reference proteome</keyword>
<dbReference type="InterPro" id="IPR010305">
    <property type="entry name" value="YgdI/YgdR-like"/>
</dbReference>
<keyword evidence="1" id="KW-1003">Cell membrane</keyword>
<organism evidence="8 9">
    <name type="scientific">Pseudomonas chaetocerotis</name>
    <dbReference type="NCBI Taxonomy" id="2758695"/>
    <lineage>
        <taxon>Bacteria</taxon>
        <taxon>Pseudomonadati</taxon>
        <taxon>Pseudomonadota</taxon>
        <taxon>Gammaproteobacteria</taxon>
        <taxon>Pseudomonadales</taxon>
        <taxon>Pseudomonadaceae</taxon>
        <taxon>Pseudomonas</taxon>
    </lineage>
</organism>
<evidence type="ECO:0000256" key="5">
    <source>
        <dbReference type="ARBA" id="ARBA00023288"/>
    </source>
</evidence>
<dbReference type="Pfam" id="PF06004">
    <property type="entry name" value="DUF903"/>
    <property type="match status" value="1"/>
</dbReference>
<evidence type="ECO:0000256" key="6">
    <source>
        <dbReference type="SAM" id="MobiDB-lite"/>
    </source>
</evidence>
<feature type="region of interest" description="Disordered" evidence="6">
    <location>
        <begin position="32"/>
        <end position="69"/>
    </location>
</feature>
<gene>
    <name evidence="8" type="ORF">H3221_17500</name>
</gene>
<evidence type="ECO:0000313" key="8">
    <source>
        <dbReference type="EMBL" id="MBG0836913.1"/>
    </source>
</evidence>